<dbReference type="PANTHER" id="PTHR43806">
    <property type="entry name" value="PEPTIDASE S8"/>
    <property type="match status" value="1"/>
</dbReference>
<evidence type="ECO:0000256" key="1">
    <source>
        <dbReference type="ARBA" id="ARBA00011073"/>
    </source>
</evidence>
<dbReference type="PRINTS" id="PR00723">
    <property type="entry name" value="SUBTILISIN"/>
</dbReference>
<dbReference type="PROSITE" id="PS51892">
    <property type="entry name" value="SUBTILASE"/>
    <property type="match status" value="1"/>
</dbReference>
<gene>
    <name evidence="7" type="ORF">ACFQO8_06225</name>
</gene>
<evidence type="ECO:0000313" key="7">
    <source>
        <dbReference type="EMBL" id="MFC7389736.1"/>
    </source>
</evidence>
<evidence type="ECO:0000256" key="5">
    <source>
        <dbReference type="PROSITE-ProRule" id="PRU01240"/>
    </source>
</evidence>
<evidence type="ECO:0000313" key="8">
    <source>
        <dbReference type="Proteomes" id="UP001596439"/>
    </source>
</evidence>
<dbReference type="Pfam" id="PF00082">
    <property type="entry name" value="Peptidase_S8"/>
    <property type="match status" value="1"/>
</dbReference>
<dbReference type="RefSeq" id="WP_214787911.1">
    <property type="nucleotide sequence ID" value="NZ_JANIEL010000056.1"/>
</dbReference>
<dbReference type="PANTHER" id="PTHR43806:SF11">
    <property type="entry name" value="CEREVISIN-RELATED"/>
    <property type="match status" value="1"/>
</dbReference>
<keyword evidence="4 5" id="KW-0720">Serine protease</keyword>
<evidence type="ECO:0000256" key="4">
    <source>
        <dbReference type="ARBA" id="ARBA00022825"/>
    </source>
</evidence>
<dbReference type="InterPro" id="IPR000209">
    <property type="entry name" value="Peptidase_S8/S53_dom"/>
</dbReference>
<comment type="similarity">
    <text evidence="1 5">Belongs to the peptidase S8 family.</text>
</comment>
<proteinExistence type="inferred from homology"/>
<feature type="active site" description="Charge relay system" evidence="5">
    <location>
        <position position="253"/>
    </location>
</feature>
<comment type="caution">
    <text evidence="7">The sequence shown here is derived from an EMBL/GenBank/DDBJ whole genome shotgun (WGS) entry which is preliminary data.</text>
</comment>
<dbReference type="Proteomes" id="UP001596439">
    <property type="component" value="Unassembled WGS sequence"/>
</dbReference>
<keyword evidence="2 5" id="KW-0645">Protease</keyword>
<dbReference type="InterPro" id="IPR036852">
    <property type="entry name" value="Peptidase_S8/S53_dom_sf"/>
</dbReference>
<evidence type="ECO:0000256" key="3">
    <source>
        <dbReference type="ARBA" id="ARBA00022801"/>
    </source>
</evidence>
<reference evidence="8" key="1">
    <citation type="journal article" date="2019" name="Int. J. Syst. Evol. Microbiol.">
        <title>The Global Catalogue of Microorganisms (GCM) 10K type strain sequencing project: providing services to taxonomists for standard genome sequencing and annotation.</title>
        <authorList>
            <consortium name="The Broad Institute Genomics Platform"/>
            <consortium name="The Broad Institute Genome Sequencing Center for Infectious Disease"/>
            <person name="Wu L."/>
            <person name="Ma J."/>
        </authorList>
    </citation>
    <scope>NUCLEOTIDE SEQUENCE [LARGE SCALE GENOMIC DNA]</scope>
    <source>
        <strain evidence="8">CCUG 55590</strain>
    </source>
</reference>
<sequence length="470" mass="51695">MKRLLLGLTIAAFISPLHSYAEKPVVIEKHSYQVSEPKYKNQYYINQSETNKAWNVTRGSSDILVALIDSSADRTHSELKSVPRILNSMKGPYSADYHGTHTSGIMASKHNKSGIAGMAPSVRYDFYNVFYGKNSEYTDSWTVAKAVDKAVANGATIINLSLGGDQYDKVLANSIKAARSKGIIIVASSGNDSSNKVSFPANMKEVVAVGAVDAKHRIASFSNMNKDVKIVAPGVSILSLGVKNQYVYMDGTSMAAPMVTSALALVKSVNPYLTPSEIDNLIAKMPRANGKSYTELNTKRLLDATPQPVIVTAPQNIVEPYVRNVQVKPGTAKKVKTSLALYQGSKKLKTLPVNKEFTMFANGDWLSSGQYKLVAKVSDGTFKRQTSKTFNYVNHMKSRIRISAKDKKTFEVDLSRKGNLEVRDVDGKIIFSGKRPVGTFFINGDPTKTMTFILRPDDRNEKSVKTIYYP</sequence>
<dbReference type="Gene3D" id="3.40.50.200">
    <property type="entry name" value="Peptidase S8/S53 domain"/>
    <property type="match status" value="1"/>
</dbReference>
<protein>
    <submittedName>
        <fullName evidence="7">S8 family serine peptidase</fullName>
    </submittedName>
</protein>
<keyword evidence="8" id="KW-1185">Reference proteome</keyword>
<feature type="active site" description="Charge relay system" evidence="5">
    <location>
        <position position="98"/>
    </location>
</feature>
<feature type="active site" description="Charge relay system" evidence="5">
    <location>
        <position position="69"/>
    </location>
</feature>
<evidence type="ECO:0000256" key="2">
    <source>
        <dbReference type="ARBA" id="ARBA00022670"/>
    </source>
</evidence>
<feature type="domain" description="Peptidase S8/S53" evidence="6">
    <location>
        <begin position="61"/>
        <end position="283"/>
    </location>
</feature>
<evidence type="ECO:0000259" key="6">
    <source>
        <dbReference type="Pfam" id="PF00082"/>
    </source>
</evidence>
<organism evidence="7 8">
    <name type="scientific">Exiguobacterium aestuarii</name>
    <dbReference type="NCBI Taxonomy" id="273527"/>
    <lineage>
        <taxon>Bacteria</taxon>
        <taxon>Bacillati</taxon>
        <taxon>Bacillota</taxon>
        <taxon>Bacilli</taxon>
        <taxon>Bacillales</taxon>
        <taxon>Bacillales Family XII. Incertae Sedis</taxon>
        <taxon>Exiguobacterium</taxon>
    </lineage>
</organism>
<name>A0ABW2PN33_9BACL</name>
<dbReference type="SUPFAM" id="SSF52743">
    <property type="entry name" value="Subtilisin-like"/>
    <property type="match status" value="1"/>
</dbReference>
<dbReference type="EMBL" id="JBHTCE010000001">
    <property type="protein sequence ID" value="MFC7389736.1"/>
    <property type="molecule type" value="Genomic_DNA"/>
</dbReference>
<dbReference type="InterPro" id="IPR050131">
    <property type="entry name" value="Peptidase_S8_subtilisin-like"/>
</dbReference>
<accession>A0ABW2PN33</accession>
<keyword evidence="3 5" id="KW-0378">Hydrolase</keyword>
<dbReference type="InterPro" id="IPR015500">
    <property type="entry name" value="Peptidase_S8_subtilisin-rel"/>
</dbReference>